<name>A0A5E4SH20_9BURK</name>
<sequence length="83" mass="8988">MIGELALGSLKNRDGAFADRALGEETDIKALADFYAAQLHGISVQSRDGVSKERLPASIEPAMVPLKMATREIVRHTKQVPIS</sequence>
<accession>A0A5E4SH20</accession>
<dbReference type="InterPro" id="IPR036271">
    <property type="entry name" value="Tet_transcr_reg_TetR-rel_C_sf"/>
</dbReference>
<evidence type="ECO:0000313" key="2">
    <source>
        <dbReference type="Proteomes" id="UP000343317"/>
    </source>
</evidence>
<keyword evidence="2" id="KW-1185">Reference proteome</keyword>
<evidence type="ECO:0000313" key="1">
    <source>
        <dbReference type="EMBL" id="VVD73309.1"/>
    </source>
</evidence>
<reference evidence="1 2" key="1">
    <citation type="submission" date="2019-08" db="EMBL/GenBank/DDBJ databases">
        <authorList>
            <person name="Peeters C."/>
        </authorList>
    </citation>
    <scope>NUCLEOTIDE SEQUENCE [LARGE SCALE GENOMIC DNA]</scope>
    <source>
        <strain evidence="1 2">LMG 31112</strain>
    </source>
</reference>
<dbReference type="Gene3D" id="1.10.357.10">
    <property type="entry name" value="Tetracycline Repressor, domain 2"/>
    <property type="match status" value="1"/>
</dbReference>
<organism evidence="1 2">
    <name type="scientific">Pandoraea horticolens</name>
    <dbReference type="NCBI Taxonomy" id="2508298"/>
    <lineage>
        <taxon>Bacteria</taxon>
        <taxon>Pseudomonadati</taxon>
        <taxon>Pseudomonadota</taxon>
        <taxon>Betaproteobacteria</taxon>
        <taxon>Burkholderiales</taxon>
        <taxon>Burkholderiaceae</taxon>
        <taxon>Pandoraea</taxon>
    </lineage>
</organism>
<dbReference type="EMBL" id="CABPSM010000001">
    <property type="protein sequence ID" value="VVD73309.1"/>
    <property type="molecule type" value="Genomic_DNA"/>
</dbReference>
<dbReference type="Proteomes" id="UP000343317">
    <property type="component" value="Unassembled WGS sequence"/>
</dbReference>
<proteinExistence type="predicted"/>
<dbReference type="RefSeq" id="WP_150619209.1">
    <property type="nucleotide sequence ID" value="NZ_CABPSM010000001.1"/>
</dbReference>
<dbReference type="AlphaFoldDB" id="A0A5E4SH20"/>
<gene>
    <name evidence="1" type="ORF">PHO31112_00727</name>
</gene>
<dbReference type="SUPFAM" id="SSF48498">
    <property type="entry name" value="Tetracyclin repressor-like, C-terminal domain"/>
    <property type="match status" value="1"/>
</dbReference>
<protein>
    <submittedName>
        <fullName evidence="1">TetR family transcriptional regulator</fullName>
    </submittedName>
</protein>